<dbReference type="PANTHER" id="PTHR34219">
    <property type="entry name" value="IRON-REGULATED INNER MEMBRANE PROTEIN-RELATED"/>
    <property type="match status" value="1"/>
</dbReference>
<accession>A0ABT8AAK3</accession>
<sequence length="517" mass="55568">MAWLHTWSGLLVGWILFAIFLTGTAAYLRPEITTWMRPELHATAAGPAAAQAALDHLQQVAPRSPSWFVNLPDARQPALQVLWREAAAGRRGFANAWLDPATGETLTARETRGGEFFYRFHFQLHYLNVPLARWIVSFCAMMMLVAIISGIVTHRRIFADFFTFRPGKGSRSWIDGHALVAVAALPYHLMITYTGLVTLMLMTMPWGAEKAYGGDRAAFTAEVFGTAPPGRAAGRPAPLTAVAPLLEAATRHWQGGSVGRIAVQHPGDANATILLTRDDAERISSNPQTLLFDGTTGALLASAGDTGGAAAATRGVMYGLHIGRFAGPLLRGLLLLSGLAGTVMVATGCLLWAVKIRQQALKRGRIGFGLRLVEHLNVAAIAGLPVAMAGFFWANRVLPPGLAGRAEWEIHLFFIAWAICLLHPLLRRGRQAWIDQFAAGGLMFALLPVVSLVTTERHLGVTLAAGDWAFAGFEFGLLAIGAALGAIAWRLARRRPAAAVAPQRRQPTARLAAGAAE</sequence>
<feature type="transmembrane region" description="Helical" evidence="1">
    <location>
        <begin position="375"/>
        <end position="394"/>
    </location>
</feature>
<dbReference type="Pfam" id="PF03929">
    <property type="entry name" value="PepSY_TM"/>
    <property type="match status" value="1"/>
</dbReference>
<feature type="transmembrane region" description="Helical" evidence="1">
    <location>
        <begin position="468"/>
        <end position="489"/>
    </location>
</feature>
<evidence type="ECO:0000313" key="3">
    <source>
        <dbReference type="Proteomes" id="UP001529369"/>
    </source>
</evidence>
<reference evidence="3" key="1">
    <citation type="journal article" date="2019" name="Int. J. Syst. Evol. Microbiol.">
        <title>The Global Catalogue of Microorganisms (GCM) 10K type strain sequencing project: providing services to taxonomists for standard genome sequencing and annotation.</title>
        <authorList>
            <consortium name="The Broad Institute Genomics Platform"/>
            <consortium name="The Broad Institute Genome Sequencing Center for Infectious Disease"/>
            <person name="Wu L."/>
            <person name="Ma J."/>
        </authorList>
    </citation>
    <scope>NUCLEOTIDE SEQUENCE [LARGE SCALE GENOMIC DNA]</scope>
    <source>
        <strain evidence="3">CECT 7131</strain>
    </source>
</reference>
<feature type="transmembrane region" description="Helical" evidence="1">
    <location>
        <begin position="333"/>
        <end position="354"/>
    </location>
</feature>
<feature type="transmembrane region" description="Helical" evidence="1">
    <location>
        <begin position="173"/>
        <end position="196"/>
    </location>
</feature>
<keyword evidence="1" id="KW-0812">Transmembrane</keyword>
<dbReference type="EMBL" id="JAUFPN010000178">
    <property type="protein sequence ID" value="MDN3566548.1"/>
    <property type="molecule type" value="Genomic_DNA"/>
</dbReference>
<dbReference type="Proteomes" id="UP001529369">
    <property type="component" value="Unassembled WGS sequence"/>
</dbReference>
<keyword evidence="3" id="KW-1185">Reference proteome</keyword>
<protein>
    <submittedName>
        <fullName evidence="2">PepSY-associated TM helix domain-containing protein</fullName>
    </submittedName>
</protein>
<proteinExistence type="predicted"/>
<feature type="transmembrane region" description="Helical" evidence="1">
    <location>
        <begin position="131"/>
        <end position="152"/>
    </location>
</feature>
<feature type="transmembrane region" description="Helical" evidence="1">
    <location>
        <begin position="406"/>
        <end position="426"/>
    </location>
</feature>
<gene>
    <name evidence="2" type="ORF">QWZ14_19420</name>
</gene>
<organism evidence="2 3">
    <name type="scientific">Paeniroseomonas aquatica</name>
    <dbReference type="NCBI Taxonomy" id="373043"/>
    <lineage>
        <taxon>Bacteria</taxon>
        <taxon>Pseudomonadati</taxon>
        <taxon>Pseudomonadota</taxon>
        <taxon>Alphaproteobacteria</taxon>
        <taxon>Acetobacterales</taxon>
        <taxon>Acetobacteraceae</taxon>
        <taxon>Paeniroseomonas</taxon>
    </lineage>
</organism>
<evidence type="ECO:0000256" key="1">
    <source>
        <dbReference type="SAM" id="Phobius"/>
    </source>
</evidence>
<dbReference type="InterPro" id="IPR005625">
    <property type="entry name" value="PepSY-ass_TM"/>
</dbReference>
<keyword evidence="1" id="KW-0472">Membrane</keyword>
<comment type="caution">
    <text evidence="2">The sequence shown here is derived from an EMBL/GenBank/DDBJ whole genome shotgun (WGS) entry which is preliminary data.</text>
</comment>
<dbReference type="RefSeq" id="WP_290318475.1">
    <property type="nucleotide sequence ID" value="NZ_JAUFPN010000178.1"/>
</dbReference>
<name>A0ABT8AAK3_9PROT</name>
<feature type="transmembrane region" description="Helical" evidence="1">
    <location>
        <begin position="433"/>
        <end position="453"/>
    </location>
</feature>
<evidence type="ECO:0000313" key="2">
    <source>
        <dbReference type="EMBL" id="MDN3566548.1"/>
    </source>
</evidence>
<keyword evidence="1" id="KW-1133">Transmembrane helix</keyword>
<dbReference type="PANTHER" id="PTHR34219:SF4">
    <property type="entry name" value="PEPSY DOMAIN-CONTAINING PROTEIN"/>
    <property type="match status" value="1"/>
</dbReference>